<feature type="compositionally biased region" description="Basic and acidic residues" evidence="1">
    <location>
        <begin position="88"/>
        <end position="112"/>
    </location>
</feature>
<accession>A0A7S9R7M4</accession>
<evidence type="ECO:0000313" key="2">
    <source>
        <dbReference type="EMBL" id="QPH84972.1"/>
    </source>
</evidence>
<gene>
    <name evidence="2" type="ORF">CVT06_07700</name>
</gene>
<sequence>MYSGITQAISKVSQVNSALKAGGVAGAIGAGASSNFDLKDNPVTDITALGIWGLKNVYNSFFDKKESVDVDKNIKELSEYYAKQREAKAIDAQKEKEKPKEDNLPKPSDNDKPSSVPLTLLGVLDQQNHILRLMSLNLAVLGAVKNNAFDKQASLKKDNLRNQSPEIQGRVTFDSKTGYWFDSTTKTFYDPYTGDRIYDNTSSNTGTNSAVSTGIDFKEVLKSQEKINSEISKYISTIGENQKVYNQNLEKLVVNSKEYSQAMKDGLAGVKLKTSVAVDNNLNASLAINKPVEITLPSSYVDNQKILSDNSTKTLEIYKEKADFDKNDVAIKDLDGNIVATTSPRAIALSRQAVQTRVLTDENNFELDSDALNLFDIPIPNFKDLFDTELPSKTLLKDLK</sequence>
<name>A0A7S9R7M4_9BACT</name>
<dbReference type="AlphaFoldDB" id="A0A7S9R7M4"/>
<proteinExistence type="predicted"/>
<dbReference type="EMBL" id="CP049274">
    <property type="protein sequence ID" value="QPH84972.1"/>
    <property type="molecule type" value="Genomic_DNA"/>
</dbReference>
<protein>
    <submittedName>
        <fullName evidence="2">Uncharacterized protein</fullName>
    </submittedName>
</protein>
<dbReference type="Proteomes" id="UP000594630">
    <property type="component" value="Chromosome"/>
</dbReference>
<reference evidence="2 3" key="1">
    <citation type="journal article" date="2018" name="Emerg. Microbes Infect.">
        <title>Genomic analysis of oral Campylobacter concisus strains identified a potential bacterial molecular marker associated with active Crohn's disease.</title>
        <authorList>
            <person name="Liu F."/>
            <person name="Ma R."/>
            <person name="Tay C.Y.A."/>
            <person name="Octavia S."/>
            <person name="Lan R."/>
            <person name="Chung H.K.L."/>
            <person name="Riordan S.M."/>
            <person name="Grimm M.C."/>
            <person name="Leong R.W."/>
            <person name="Tanaka M.M."/>
            <person name="Connor S."/>
            <person name="Zhang L."/>
        </authorList>
    </citation>
    <scope>NUCLEOTIDE SEQUENCE [LARGE SCALE GENOMIC DNA]</scope>
    <source>
        <strain evidence="2 3">P10CDO-S2</strain>
    </source>
</reference>
<evidence type="ECO:0000256" key="1">
    <source>
        <dbReference type="SAM" id="MobiDB-lite"/>
    </source>
</evidence>
<evidence type="ECO:0000313" key="3">
    <source>
        <dbReference type="Proteomes" id="UP000594630"/>
    </source>
</evidence>
<feature type="region of interest" description="Disordered" evidence="1">
    <location>
        <begin position="88"/>
        <end position="117"/>
    </location>
</feature>
<dbReference type="RefSeq" id="WP_107793410.1">
    <property type="nucleotide sequence ID" value="NZ_CP049274.1"/>
</dbReference>
<organism evidence="2 3">
    <name type="scientific">Campylobacter concisus</name>
    <dbReference type="NCBI Taxonomy" id="199"/>
    <lineage>
        <taxon>Bacteria</taxon>
        <taxon>Pseudomonadati</taxon>
        <taxon>Campylobacterota</taxon>
        <taxon>Epsilonproteobacteria</taxon>
        <taxon>Campylobacterales</taxon>
        <taxon>Campylobacteraceae</taxon>
        <taxon>Campylobacter</taxon>
    </lineage>
</organism>